<protein>
    <recommendedName>
        <fullName evidence="3">Small integral membrane protein 15</fullName>
    </recommendedName>
</protein>
<keyword evidence="7 9" id="KW-0472">Membrane</keyword>
<dbReference type="AlphaFoldDB" id="A0A3P7L8U2"/>
<feature type="compositionally biased region" description="Basic and acidic residues" evidence="8">
    <location>
        <begin position="94"/>
        <end position="103"/>
    </location>
</feature>
<dbReference type="Proteomes" id="UP000281553">
    <property type="component" value="Unassembled WGS sequence"/>
</dbReference>
<gene>
    <name evidence="10" type="ORF">DILT_LOCUS8815</name>
</gene>
<accession>A0A3P7L8U2</accession>
<comment type="similarity">
    <text evidence="2">Belongs to the SMIM15 family.</text>
</comment>
<comment type="subcellular location">
    <subcellularLocation>
        <location evidence="1">Membrane</location>
        <topology evidence="1">Single-pass membrane protein</topology>
    </subcellularLocation>
</comment>
<evidence type="ECO:0000256" key="2">
    <source>
        <dbReference type="ARBA" id="ARBA00006758"/>
    </source>
</evidence>
<keyword evidence="4 9" id="KW-0812">Transmembrane</keyword>
<sequence length="114" mass="12694">MENAQTTSAPQVVEGGMNKLGDVLSKKLSLDNIAAPQDWVGWLSYMCLKWAVFAAEDPWGFVGYVMMVVGPLFLISAILSWKLAKLLEKEAAEKKQKARREANVSKTRRHAKAE</sequence>
<evidence type="ECO:0000256" key="6">
    <source>
        <dbReference type="ARBA" id="ARBA00023054"/>
    </source>
</evidence>
<feature type="transmembrane region" description="Helical" evidence="9">
    <location>
        <begin position="61"/>
        <end position="81"/>
    </location>
</feature>
<keyword evidence="5 9" id="KW-1133">Transmembrane helix</keyword>
<evidence type="ECO:0000256" key="7">
    <source>
        <dbReference type="ARBA" id="ARBA00023136"/>
    </source>
</evidence>
<evidence type="ECO:0000313" key="11">
    <source>
        <dbReference type="Proteomes" id="UP000281553"/>
    </source>
</evidence>
<evidence type="ECO:0000256" key="5">
    <source>
        <dbReference type="ARBA" id="ARBA00022989"/>
    </source>
</evidence>
<organism evidence="10 11">
    <name type="scientific">Dibothriocephalus latus</name>
    <name type="common">Fish tapeworm</name>
    <name type="synonym">Diphyllobothrium latum</name>
    <dbReference type="NCBI Taxonomy" id="60516"/>
    <lineage>
        <taxon>Eukaryota</taxon>
        <taxon>Metazoa</taxon>
        <taxon>Spiralia</taxon>
        <taxon>Lophotrochozoa</taxon>
        <taxon>Platyhelminthes</taxon>
        <taxon>Cestoda</taxon>
        <taxon>Eucestoda</taxon>
        <taxon>Diphyllobothriidea</taxon>
        <taxon>Diphyllobothriidae</taxon>
        <taxon>Dibothriocephalus</taxon>
    </lineage>
</organism>
<name>A0A3P7L8U2_DIBLA</name>
<evidence type="ECO:0000256" key="1">
    <source>
        <dbReference type="ARBA" id="ARBA00004167"/>
    </source>
</evidence>
<evidence type="ECO:0000256" key="3">
    <source>
        <dbReference type="ARBA" id="ARBA00017904"/>
    </source>
</evidence>
<dbReference type="InterPro" id="IPR027877">
    <property type="entry name" value="Smim15"/>
</dbReference>
<dbReference type="PANTHER" id="PTHR28644">
    <property type="entry name" value="SMALL INTEGRAL MEMBRANE PROTEIN 15"/>
    <property type="match status" value="1"/>
</dbReference>
<dbReference type="GO" id="GO:0016020">
    <property type="term" value="C:membrane"/>
    <property type="evidence" value="ECO:0007669"/>
    <property type="project" value="UniProtKB-SubCell"/>
</dbReference>
<dbReference type="Pfam" id="PF15086">
    <property type="entry name" value="UPF0542"/>
    <property type="match status" value="1"/>
</dbReference>
<keyword evidence="6" id="KW-0175">Coiled coil</keyword>
<evidence type="ECO:0000256" key="9">
    <source>
        <dbReference type="SAM" id="Phobius"/>
    </source>
</evidence>
<proteinExistence type="inferred from homology"/>
<dbReference type="PANTHER" id="PTHR28644:SF1">
    <property type="entry name" value="SMALL INTEGRAL MEMBRANE PROTEIN 15"/>
    <property type="match status" value="1"/>
</dbReference>
<evidence type="ECO:0000256" key="4">
    <source>
        <dbReference type="ARBA" id="ARBA00022692"/>
    </source>
</evidence>
<evidence type="ECO:0000313" key="10">
    <source>
        <dbReference type="EMBL" id="VDN12984.1"/>
    </source>
</evidence>
<keyword evidence="11" id="KW-1185">Reference proteome</keyword>
<evidence type="ECO:0000256" key="8">
    <source>
        <dbReference type="SAM" id="MobiDB-lite"/>
    </source>
</evidence>
<dbReference type="OrthoDB" id="6282848at2759"/>
<feature type="region of interest" description="Disordered" evidence="8">
    <location>
        <begin position="94"/>
        <end position="114"/>
    </location>
</feature>
<reference evidence="10 11" key="1">
    <citation type="submission" date="2018-11" db="EMBL/GenBank/DDBJ databases">
        <authorList>
            <consortium name="Pathogen Informatics"/>
        </authorList>
    </citation>
    <scope>NUCLEOTIDE SEQUENCE [LARGE SCALE GENOMIC DNA]</scope>
</reference>
<dbReference type="EMBL" id="UYRU01055269">
    <property type="protein sequence ID" value="VDN12984.1"/>
    <property type="molecule type" value="Genomic_DNA"/>
</dbReference>